<feature type="compositionally biased region" description="Basic and acidic residues" evidence="1">
    <location>
        <begin position="103"/>
        <end position="119"/>
    </location>
</feature>
<protein>
    <submittedName>
        <fullName evidence="2">Uncharacterized protein</fullName>
    </submittedName>
</protein>
<evidence type="ECO:0000313" key="3">
    <source>
        <dbReference type="Proteomes" id="UP000267251"/>
    </source>
</evidence>
<dbReference type="AlphaFoldDB" id="A0A4P9XY31"/>
<evidence type="ECO:0000256" key="1">
    <source>
        <dbReference type="SAM" id="MobiDB-lite"/>
    </source>
</evidence>
<keyword evidence="3" id="KW-1185">Reference proteome</keyword>
<feature type="region of interest" description="Disordered" evidence="1">
    <location>
        <begin position="96"/>
        <end position="126"/>
    </location>
</feature>
<accession>A0A4P9XY31</accession>
<dbReference type="EMBL" id="KZ989016">
    <property type="protein sequence ID" value="RKP11315.1"/>
    <property type="molecule type" value="Genomic_DNA"/>
</dbReference>
<proteinExistence type="predicted"/>
<gene>
    <name evidence="2" type="ORF">BJ684DRAFT_18082</name>
</gene>
<reference evidence="3" key="1">
    <citation type="journal article" date="2018" name="Nat. Microbiol.">
        <title>Leveraging single-cell genomics to expand the fungal tree of life.</title>
        <authorList>
            <person name="Ahrendt S.R."/>
            <person name="Quandt C.A."/>
            <person name="Ciobanu D."/>
            <person name="Clum A."/>
            <person name="Salamov A."/>
            <person name="Andreopoulos B."/>
            <person name="Cheng J.F."/>
            <person name="Woyke T."/>
            <person name="Pelin A."/>
            <person name="Henrissat B."/>
            <person name="Reynolds N.K."/>
            <person name="Benny G.L."/>
            <person name="Smith M.E."/>
            <person name="James T.Y."/>
            <person name="Grigoriev I.V."/>
        </authorList>
    </citation>
    <scope>NUCLEOTIDE SEQUENCE [LARGE SCALE GENOMIC DNA]</scope>
</reference>
<sequence>MIRKNIGIPNVQKRLNIKPLGFIIEDGDDGISIRMGRIRPSIGISIRVEKFNLLHKRRKGGDAGNVTFNTGNSMTKNIKERLPGCSRFDSRIQLYQSAPSHTDPAHRKDTECGGDEGRNGSRSGRRGWFLGWAKVQRGTKGNDVKALRGGWIQQGHAQGPCTPVTNGPGTQVG</sequence>
<organism evidence="2 3">
    <name type="scientific">Piptocephalis cylindrospora</name>
    <dbReference type="NCBI Taxonomy" id="1907219"/>
    <lineage>
        <taxon>Eukaryota</taxon>
        <taxon>Fungi</taxon>
        <taxon>Fungi incertae sedis</taxon>
        <taxon>Zoopagomycota</taxon>
        <taxon>Zoopagomycotina</taxon>
        <taxon>Zoopagomycetes</taxon>
        <taxon>Zoopagales</taxon>
        <taxon>Piptocephalidaceae</taxon>
        <taxon>Piptocephalis</taxon>
    </lineage>
</organism>
<dbReference type="Proteomes" id="UP000267251">
    <property type="component" value="Unassembled WGS sequence"/>
</dbReference>
<name>A0A4P9XY31_9FUNG</name>
<evidence type="ECO:0000313" key="2">
    <source>
        <dbReference type="EMBL" id="RKP11315.1"/>
    </source>
</evidence>